<evidence type="ECO:0000313" key="1">
    <source>
        <dbReference type="EMBL" id="KAK4496115.1"/>
    </source>
</evidence>
<sequence length="221" mass="25110">MQSQTARAAAQDNDMWDPPGWMVIEQANNNDRPTEYTGSAGARVVDIVEILEMTLLELPPSAMFQLFTMQRVSKALQGTIAGSVKLQRRMFLLPDERLPRARLNLLLKNCAFSAKAGFDWRSVASLLIPVYRHVLGYGEEQDETLDERSENDLGREVLHRHYNPDSDEYPKSQRLVQRRYPLLKNKSTPLTGEGAPGWTRMLIAQPAMPSIPDDLMSRLRD</sequence>
<evidence type="ECO:0008006" key="3">
    <source>
        <dbReference type="Google" id="ProtNLM"/>
    </source>
</evidence>
<dbReference type="Proteomes" id="UP001305779">
    <property type="component" value="Unassembled WGS sequence"/>
</dbReference>
<organism evidence="1 2">
    <name type="scientific">Zasmidium cellare</name>
    <name type="common">Wine cellar mold</name>
    <name type="synonym">Racodium cellare</name>
    <dbReference type="NCBI Taxonomy" id="395010"/>
    <lineage>
        <taxon>Eukaryota</taxon>
        <taxon>Fungi</taxon>
        <taxon>Dikarya</taxon>
        <taxon>Ascomycota</taxon>
        <taxon>Pezizomycotina</taxon>
        <taxon>Dothideomycetes</taxon>
        <taxon>Dothideomycetidae</taxon>
        <taxon>Mycosphaerellales</taxon>
        <taxon>Mycosphaerellaceae</taxon>
        <taxon>Zasmidium</taxon>
    </lineage>
</organism>
<reference evidence="1 2" key="1">
    <citation type="journal article" date="2023" name="G3 (Bethesda)">
        <title>A chromosome-level genome assembly of Zasmidium syzygii isolated from banana leaves.</title>
        <authorList>
            <person name="van Westerhoven A.C."/>
            <person name="Mehrabi R."/>
            <person name="Talebi R."/>
            <person name="Steentjes M.B.F."/>
            <person name="Corcolon B."/>
            <person name="Chong P.A."/>
            <person name="Kema G.H.J."/>
            <person name="Seidl M.F."/>
        </authorList>
    </citation>
    <scope>NUCLEOTIDE SEQUENCE [LARGE SCALE GENOMIC DNA]</scope>
    <source>
        <strain evidence="1 2">P124</strain>
    </source>
</reference>
<gene>
    <name evidence="1" type="ORF">PRZ48_012094</name>
</gene>
<name>A0ABR0E3W7_ZASCE</name>
<accession>A0ABR0E3W7</accession>
<protein>
    <recommendedName>
        <fullName evidence="3">F-box domain-containing protein</fullName>
    </recommendedName>
</protein>
<evidence type="ECO:0000313" key="2">
    <source>
        <dbReference type="Proteomes" id="UP001305779"/>
    </source>
</evidence>
<proteinExistence type="predicted"/>
<comment type="caution">
    <text evidence="1">The sequence shown here is derived from an EMBL/GenBank/DDBJ whole genome shotgun (WGS) entry which is preliminary data.</text>
</comment>
<keyword evidence="2" id="KW-1185">Reference proteome</keyword>
<dbReference type="EMBL" id="JAXOVC010000010">
    <property type="protein sequence ID" value="KAK4496115.1"/>
    <property type="molecule type" value="Genomic_DNA"/>
</dbReference>